<dbReference type="EC" id="3.1.1.-" evidence="2"/>
<reference evidence="2" key="1">
    <citation type="submission" date="2019-10" db="EMBL/GenBank/DDBJ databases">
        <authorList>
            <person name="Nor Muhammad N."/>
        </authorList>
    </citation>
    <scope>NUCLEOTIDE SEQUENCE</scope>
</reference>
<organism evidence="2">
    <name type="scientific">Ganoderma boninense</name>
    <dbReference type="NCBI Taxonomy" id="34458"/>
    <lineage>
        <taxon>Eukaryota</taxon>
        <taxon>Fungi</taxon>
        <taxon>Dikarya</taxon>
        <taxon>Basidiomycota</taxon>
        <taxon>Agaricomycotina</taxon>
        <taxon>Agaricomycetes</taxon>
        <taxon>Polyporales</taxon>
        <taxon>Polyporaceae</taxon>
        <taxon>Ganoderma</taxon>
    </lineage>
</organism>
<name>A0A5K1JYR8_9APHY</name>
<feature type="region of interest" description="Disordered" evidence="1">
    <location>
        <begin position="904"/>
        <end position="936"/>
    </location>
</feature>
<keyword evidence="2" id="KW-0378">Hydrolase</keyword>
<proteinExistence type="predicted"/>
<feature type="compositionally biased region" description="Polar residues" evidence="1">
    <location>
        <begin position="922"/>
        <end position="936"/>
    </location>
</feature>
<gene>
    <name evidence="2" type="primary">G4NGA7</name>
</gene>
<feature type="region of interest" description="Disordered" evidence="1">
    <location>
        <begin position="696"/>
        <end position="736"/>
    </location>
</feature>
<sequence>MGVFEPECVREQCAATINDSGARAKFVATWKNSAEQRAKRWKKHRDHQSKHPLLLEWIAEYVEYLTATANAIQSSHGRDHTVALDPRWPIIGPEAEPPTYFHKFLREVTPDIEPETTYLKSCYAVHWIFHDALLRRCPKCNSKRLERNGWNPSGPQEVHGLWREEMAIGIQLRCLDCEEKYTKKGQAKQDNGEGRYCWTTTSAEFWDHFEHWELPIGLPHFFSRSAVSAELFDFIIEMRLKSTSAGLAENIKQFHLLEYHKQHYLYLQSYRTRSQQTSFLKQKTPLVPYSKPLTKKVAKQTGGYDNRSISDDLITAILLKFCNQTRIEESEEHMRSLSAVAISIDTTFRCAYKATLVEKNKARVKSHLGGFVSVINEKSQPICWRLCHSQSQTETQEMLDGLATRFSCLELSSPEILMSDSCCQIRNTAQRVFPEIKVVQDVWHLLMRYLACVKDGNKNAHRAEVANDIVDAILKSRAANGIPATYYPQPEQERRLLEAYDKWEKHGGVWTPAAAKVHAKQLTHVQKGCLARPRNDIRTDGSRIEGSHKGWNSIMRSFASGLEVMNALGHDHVLRHNVRLDMADDMLDRSMFMYHTYGSHHIHLTNATMKLWNTLLDTQKKGHSSNLHPLPELRLVDSSESFGLVKMSKETATQYSLATIKQEPGDEELNLSLQDVLDPDRILQEIGIDPAHLHMQTPEPRPGQPVDPAPDVKGKGVDVKGKGVKRTREADSEDDDIVELSPAEWGVPSTWFPTLPAVASTSQSTFLSASGSAAPQSSAAKVVSTVSTFPSASTSTTSNAVAVTTPSAPIIASCGILGTPLVNSSVTASGSPTLPATSILGTPVAPTGVPAVVAASLIPTPTIAGPHAPTTVVPNGAFTIPSMSHDLSTDGPRPKKKVCLTVPGMPPPMTGKQSGAGRDVSIPTTARSQHGQPSNVRGTLDAMFAQMSTATPETATSATPPANPLNMTPTDEPCLPRPPIVGLTRSQRLFSVVTQVDPRSLTFGRGSPREFFLFMELRAAHQWATFQMSPYDWVCAASTYNTGIKKLNKEQGTMLPLKTPRALLDKLSEMETVIFGRIRDGNYTSQSGGTRFWEHHCKAVRLGSKIQKMVDDDTFKMSKNHICGRCRRIMYPEGKNRKGTNHSRNICSDGVRQSDEPVHLVINGTARDFVERPPPFPQPKDVFTDGDIFHPARFMEILATLYDRVVVNHSAPGALAMNDYAFAALVYDRTVTVPGLDGKPSRYLFKLFHSFKLAPGEAVVLEEHGGEVCLRMDCLSEPPLEVLQDDEHGLAGLA</sequence>
<evidence type="ECO:0000256" key="1">
    <source>
        <dbReference type="SAM" id="MobiDB-lite"/>
    </source>
</evidence>
<protein>
    <submittedName>
        <fullName evidence="2">Carboxylic ester hydrolase (EC)</fullName>
        <ecNumber evidence="2">3.1.1.-</ecNumber>
    </submittedName>
</protein>
<feature type="compositionally biased region" description="Basic and acidic residues" evidence="1">
    <location>
        <begin position="710"/>
        <end position="730"/>
    </location>
</feature>
<dbReference type="GO" id="GO:0016787">
    <property type="term" value="F:hydrolase activity"/>
    <property type="evidence" value="ECO:0007669"/>
    <property type="project" value="UniProtKB-KW"/>
</dbReference>
<dbReference type="EMBL" id="LR726672">
    <property type="protein sequence ID" value="VWO98010.1"/>
    <property type="molecule type" value="Genomic_DNA"/>
</dbReference>
<evidence type="ECO:0000313" key="2">
    <source>
        <dbReference type="EMBL" id="VWO98010.1"/>
    </source>
</evidence>
<accession>A0A5K1JYR8</accession>
<feature type="compositionally biased region" description="Pro residues" evidence="1">
    <location>
        <begin position="699"/>
        <end position="708"/>
    </location>
</feature>